<comment type="caution">
    <text evidence="2">The sequence shown here is derived from an EMBL/GenBank/DDBJ whole genome shotgun (WGS) entry which is preliminary data.</text>
</comment>
<dbReference type="Pfam" id="PF18895">
    <property type="entry name" value="T4SS_pilin"/>
    <property type="match status" value="1"/>
</dbReference>
<evidence type="ECO:0000313" key="3">
    <source>
        <dbReference type="Proteomes" id="UP000070457"/>
    </source>
</evidence>
<gene>
    <name evidence="2" type="ORF">TR69_WS6001000809</name>
</gene>
<evidence type="ECO:0000313" key="2">
    <source>
        <dbReference type="EMBL" id="KXK26788.1"/>
    </source>
</evidence>
<feature type="transmembrane region" description="Helical" evidence="1">
    <location>
        <begin position="158"/>
        <end position="182"/>
    </location>
</feature>
<evidence type="ECO:0000256" key="1">
    <source>
        <dbReference type="SAM" id="Phobius"/>
    </source>
</evidence>
<reference evidence="2 3" key="1">
    <citation type="submission" date="2015-02" db="EMBL/GenBank/DDBJ databases">
        <title>Improved understanding of the partial-nitritation anammox process through 23 genomes representing the majority of the microbial community.</title>
        <authorList>
            <person name="Speth D.R."/>
            <person name="In T Zandt M."/>
            <person name="Guerrero Cruz S."/>
            <person name="Jetten M.S."/>
            <person name="Dutilh B.E."/>
        </authorList>
    </citation>
    <scope>NUCLEOTIDE SEQUENCE [LARGE SCALE GENOMIC DNA]</scope>
    <source>
        <strain evidence="2">OLB20</strain>
    </source>
</reference>
<dbReference type="Proteomes" id="UP000070457">
    <property type="component" value="Unassembled WGS sequence"/>
</dbReference>
<dbReference type="PROSITE" id="PS51257">
    <property type="entry name" value="PROKAR_LIPOPROTEIN"/>
    <property type="match status" value="1"/>
</dbReference>
<keyword evidence="1" id="KW-0812">Transmembrane</keyword>
<proteinExistence type="predicted"/>
<feature type="transmembrane region" description="Helical" evidence="1">
    <location>
        <begin position="114"/>
        <end position="137"/>
    </location>
</feature>
<dbReference type="EMBL" id="JYNZ01000003">
    <property type="protein sequence ID" value="KXK26788.1"/>
    <property type="molecule type" value="Genomic_DNA"/>
</dbReference>
<protein>
    <submittedName>
        <fullName evidence="2">Uncharacterized protein</fullName>
    </submittedName>
</protein>
<name>A0A136LYQ3_9BACT</name>
<dbReference type="STRING" id="1617426.TR69_WS6001000809"/>
<organism evidence="2 3">
    <name type="scientific">candidate division WS6 bacterium OLB20</name>
    <dbReference type="NCBI Taxonomy" id="1617426"/>
    <lineage>
        <taxon>Bacteria</taxon>
        <taxon>Candidatus Dojkabacteria</taxon>
    </lineage>
</organism>
<sequence length="236" mass="25312">MKVNFKLIGIAAALLLFAVGCTIIDRPTDVNSANEPTDLVVDPNCSALLFTDPQAECSLLCQYKCIEAGEGCEKEDPSKCKEVEQAIAEVEDNVNFAGINFGPPERAIPSLIRMFLYAVMGVISVAAIVMGIYGMVVRTTAGESPDKVEESAKIFQNAIIGVVVSTMGILIIQIIAMLLGVAQNLFDFNLVPLELTSAELTEACGDGSFGYVDADPSVDGVRNYICRGGSWEPYRD</sequence>
<dbReference type="InterPro" id="IPR043993">
    <property type="entry name" value="T4SS_pilin"/>
</dbReference>
<keyword evidence="1" id="KW-1133">Transmembrane helix</keyword>
<dbReference type="AlphaFoldDB" id="A0A136LYQ3"/>
<accession>A0A136LYQ3</accession>
<keyword evidence="1" id="KW-0472">Membrane</keyword>